<dbReference type="AlphaFoldDB" id="A0A0F9Y970"/>
<protein>
    <submittedName>
        <fullName evidence="1">Uncharacterized protein</fullName>
    </submittedName>
</protein>
<organism evidence="1">
    <name type="scientific">marine sediment metagenome</name>
    <dbReference type="NCBI Taxonomy" id="412755"/>
    <lineage>
        <taxon>unclassified sequences</taxon>
        <taxon>metagenomes</taxon>
        <taxon>ecological metagenomes</taxon>
    </lineage>
</organism>
<sequence>MKSKLLLIVLSSVLLSSCIKDFTGTISDNEKIDLTSDNYIYEGDLEKFYINNEIEIIDAKIKDANEEERKELMTLRADLKQRLALIIDLAVIMKTFPIPCDIPGGKCVPVRFEYLIFDKNVVKVNSVFSSVDGKTTSNLGKLNPLPGYESELQYAYLPKTDFGKEILIEIEKLDKDGFKSSYSIVLGN</sequence>
<proteinExistence type="predicted"/>
<comment type="caution">
    <text evidence="1">The sequence shown here is derived from an EMBL/GenBank/DDBJ whole genome shotgun (WGS) entry which is preliminary data.</text>
</comment>
<name>A0A0F9Y970_9ZZZZ</name>
<dbReference type="PROSITE" id="PS51257">
    <property type="entry name" value="PROKAR_LIPOPROTEIN"/>
    <property type="match status" value="1"/>
</dbReference>
<gene>
    <name evidence="1" type="ORF">LCGC14_0117860</name>
</gene>
<evidence type="ECO:0000313" key="1">
    <source>
        <dbReference type="EMBL" id="KKO01199.1"/>
    </source>
</evidence>
<dbReference type="EMBL" id="LAZR01000036">
    <property type="protein sequence ID" value="KKO01199.1"/>
    <property type="molecule type" value="Genomic_DNA"/>
</dbReference>
<accession>A0A0F9Y970</accession>
<reference evidence="1" key="1">
    <citation type="journal article" date="2015" name="Nature">
        <title>Complex archaea that bridge the gap between prokaryotes and eukaryotes.</title>
        <authorList>
            <person name="Spang A."/>
            <person name="Saw J.H."/>
            <person name="Jorgensen S.L."/>
            <person name="Zaremba-Niedzwiedzka K."/>
            <person name="Martijn J."/>
            <person name="Lind A.E."/>
            <person name="van Eijk R."/>
            <person name="Schleper C."/>
            <person name="Guy L."/>
            <person name="Ettema T.J."/>
        </authorList>
    </citation>
    <scope>NUCLEOTIDE SEQUENCE</scope>
</reference>